<name>A0A2M9G2C4_9PROT</name>
<comment type="pathway">
    <text evidence="1 4">Cofactor biosynthesis; pyrroloquinoline quinone biosynthesis.</text>
</comment>
<dbReference type="UniPathway" id="UPA00539"/>
<evidence type="ECO:0000256" key="3">
    <source>
        <dbReference type="ARBA" id="ARBA00022905"/>
    </source>
</evidence>
<comment type="similarity">
    <text evidence="4">Belongs to the PqqD family.</text>
</comment>
<dbReference type="NCBIfam" id="TIGR03859">
    <property type="entry name" value="PQQ_PqqD"/>
    <property type="match status" value="1"/>
</dbReference>
<dbReference type="GO" id="GO:0018189">
    <property type="term" value="P:pyrroloquinoline quinone biosynthetic process"/>
    <property type="evidence" value="ECO:0007669"/>
    <property type="project" value="UniProtKB-UniRule"/>
</dbReference>
<proteinExistence type="inferred from homology"/>
<organism evidence="5 6">
    <name type="scientific">Minwuia thermotolerans</name>
    <dbReference type="NCBI Taxonomy" id="2056226"/>
    <lineage>
        <taxon>Bacteria</taxon>
        <taxon>Pseudomonadati</taxon>
        <taxon>Pseudomonadota</taxon>
        <taxon>Alphaproteobacteria</taxon>
        <taxon>Minwuiales</taxon>
        <taxon>Minwuiaceae</taxon>
        <taxon>Minwuia</taxon>
    </lineage>
</organism>
<comment type="function">
    <text evidence="4">Functions as a PqqA binding protein and presents PqqA to PqqE, in the pyrroloquinoline quinone (PQQ) biosynthetic pathway.</text>
</comment>
<dbReference type="GO" id="GO:0048038">
    <property type="term" value="F:quinone binding"/>
    <property type="evidence" value="ECO:0007669"/>
    <property type="project" value="InterPro"/>
</dbReference>
<dbReference type="InterPro" id="IPR022479">
    <property type="entry name" value="PqqD_bac"/>
</dbReference>
<dbReference type="EMBL" id="PHIG01000031">
    <property type="protein sequence ID" value="PJK29855.1"/>
    <property type="molecule type" value="Genomic_DNA"/>
</dbReference>
<comment type="caution">
    <text evidence="5">The sequence shown here is derived from an EMBL/GenBank/DDBJ whole genome shotgun (WGS) entry which is preliminary data.</text>
</comment>
<dbReference type="Gene3D" id="1.10.10.1150">
    <property type="entry name" value="Coenzyme PQQ synthesis protein D (PqqD)"/>
    <property type="match status" value="1"/>
</dbReference>
<reference evidence="5 6" key="1">
    <citation type="submission" date="2017-11" db="EMBL/GenBank/DDBJ databases">
        <title>Draft genome sequence of Rhizobiales bacterium SY3-13.</title>
        <authorList>
            <person name="Sun C."/>
        </authorList>
    </citation>
    <scope>NUCLEOTIDE SEQUENCE [LARGE SCALE GENOMIC DNA]</scope>
    <source>
        <strain evidence="5 6">SY3-13</strain>
    </source>
</reference>
<dbReference type="Pfam" id="PF05402">
    <property type="entry name" value="PqqD"/>
    <property type="match status" value="1"/>
</dbReference>
<dbReference type="HAMAP" id="MF_00655">
    <property type="entry name" value="PQQ_syn_PqqD"/>
    <property type="match status" value="1"/>
</dbReference>
<keyword evidence="3 4" id="KW-0884">PQQ biosynthesis</keyword>
<evidence type="ECO:0000313" key="6">
    <source>
        <dbReference type="Proteomes" id="UP000229498"/>
    </source>
</evidence>
<evidence type="ECO:0000256" key="2">
    <source>
        <dbReference type="ARBA" id="ARBA00011741"/>
    </source>
</evidence>
<dbReference type="AlphaFoldDB" id="A0A2M9G2C4"/>
<sequence>MNGPDDSAVPVLPRGVKLREDKARGGWTLMAPERVIKLDPIAVEILERVNGERSVADIVDDLCASFDAPRERIDTDVKAMLASLAEKRFLDL</sequence>
<keyword evidence="6" id="KW-1185">Reference proteome</keyword>
<evidence type="ECO:0000256" key="1">
    <source>
        <dbReference type="ARBA" id="ARBA00004886"/>
    </source>
</evidence>
<evidence type="ECO:0000256" key="4">
    <source>
        <dbReference type="HAMAP-Rule" id="MF_00655"/>
    </source>
</evidence>
<accession>A0A2M9G2C4</accession>
<evidence type="ECO:0000313" key="5">
    <source>
        <dbReference type="EMBL" id="PJK29855.1"/>
    </source>
</evidence>
<dbReference type="Proteomes" id="UP000229498">
    <property type="component" value="Unassembled WGS sequence"/>
</dbReference>
<protein>
    <recommendedName>
        <fullName evidence="4">PqqA binding protein</fullName>
    </recommendedName>
    <alternativeName>
        <fullName evidence="4">Coenzyme PQQ synthesis protein D</fullName>
    </alternativeName>
    <alternativeName>
        <fullName evidence="4">Pyrroloquinoline quinone biosynthesis protein D</fullName>
    </alternativeName>
</protein>
<dbReference type="InterPro" id="IPR008792">
    <property type="entry name" value="PQQD"/>
</dbReference>
<dbReference type="OrthoDB" id="7995890at2"/>
<comment type="subunit">
    <text evidence="2 4">Monomer. Interacts with PqqE.</text>
</comment>
<gene>
    <name evidence="4 5" type="primary">pqqD</name>
    <name evidence="5" type="ORF">CVT23_08745</name>
</gene>
<dbReference type="InterPro" id="IPR041881">
    <property type="entry name" value="PqqD_sf"/>
</dbReference>